<sequence length="213" mass="23345">MDDESRARSRNEHGQYVGRISLDAVLDVFEERDDAARPLTATDVMEALDCSRRTAHNKLNELEERGDLATRKVGARSRVFWIPMPARGESTAGRAADSTDPASPSETGPSGEADDPADLDHPPAVSSAIERADLPGSGPMLDARREALSAAYQYLTDHPEAKKADFLRDVYHDYPAGFESAEGWWNAIQPALKQLPGVDPPEERGHIWHFLGG</sequence>
<accession>A0ABD5XHM3</accession>
<gene>
    <name evidence="2" type="ORF">ACFQI8_07730</name>
</gene>
<dbReference type="Gene3D" id="1.10.10.10">
    <property type="entry name" value="Winged helix-like DNA-binding domain superfamily/Winged helix DNA-binding domain"/>
    <property type="match status" value="1"/>
</dbReference>
<dbReference type="InterPro" id="IPR036388">
    <property type="entry name" value="WH-like_DNA-bd_sf"/>
</dbReference>
<organism evidence="2 3">
    <name type="scientific">Haloferax chudinovii</name>
    <dbReference type="NCBI Taxonomy" id="1109010"/>
    <lineage>
        <taxon>Archaea</taxon>
        <taxon>Methanobacteriati</taxon>
        <taxon>Methanobacteriota</taxon>
        <taxon>Stenosarchaea group</taxon>
        <taxon>Halobacteria</taxon>
        <taxon>Halobacteriales</taxon>
        <taxon>Haloferacaceae</taxon>
        <taxon>Haloferax</taxon>
    </lineage>
</organism>
<reference evidence="2 3" key="1">
    <citation type="journal article" date="2019" name="Int. J. Syst. Evol. Microbiol.">
        <title>The Global Catalogue of Microorganisms (GCM) 10K type strain sequencing project: providing services to taxonomists for standard genome sequencing and annotation.</title>
        <authorList>
            <consortium name="The Broad Institute Genomics Platform"/>
            <consortium name="The Broad Institute Genome Sequencing Center for Infectious Disease"/>
            <person name="Wu L."/>
            <person name="Ma J."/>
        </authorList>
    </citation>
    <scope>NUCLEOTIDE SEQUENCE [LARGE SCALE GENOMIC DNA]</scope>
    <source>
        <strain evidence="2 3">DSM 26526</strain>
    </source>
</reference>
<feature type="region of interest" description="Disordered" evidence="1">
    <location>
        <begin position="84"/>
        <end position="123"/>
    </location>
</feature>
<dbReference type="EMBL" id="JBHTAB010000003">
    <property type="protein sequence ID" value="MFC7129283.1"/>
    <property type="molecule type" value="Genomic_DNA"/>
</dbReference>
<evidence type="ECO:0000256" key="1">
    <source>
        <dbReference type="SAM" id="MobiDB-lite"/>
    </source>
</evidence>
<dbReference type="SUPFAM" id="SSF46785">
    <property type="entry name" value="Winged helix' DNA-binding domain"/>
    <property type="match status" value="1"/>
</dbReference>
<proteinExistence type="predicted"/>
<comment type="caution">
    <text evidence="2">The sequence shown here is derived from an EMBL/GenBank/DDBJ whole genome shotgun (WGS) entry which is preliminary data.</text>
</comment>
<dbReference type="RefSeq" id="WP_390243794.1">
    <property type="nucleotide sequence ID" value="NZ_JBHTAB010000003.1"/>
</dbReference>
<evidence type="ECO:0000313" key="2">
    <source>
        <dbReference type="EMBL" id="MFC7129283.1"/>
    </source>
</evidence>
<name>A0ABD5XHM3_9EURY</name>
<dbReference type="InterPro" id="IPR036390">
    <property type="entry name" value="WH_DNA-bd_sf"/>
</dbReference>
<evidence type="ECO:0000313" key="3">
    <source>
        <dbReference type="Proteomes" id="UP001596460"/>
    </source>
</evidence>
<dbReference type="AlphaFoldDB" id="A0ABD5XHM3"/>
<dbReference type="Proteomes" id="UP001596460">
    <property type="component" value="Unassembled WGS sequence"/>
</dbReference>
<protein>
    <submittedName>
        <fullName evidence="2">Helix-turn-helix domain-containing protein</fullName>
    </submittedName>
</protein>
<keyword evidence="3" id="KW-1185">Reference proteome</keyword>